<dbReference type="CDD" id="cd13132">
    <property type="entry name" value="MATE_eukaryotic"/>
    <property type="match status" value="1"/>
</dbReference>
<dbReference type="NCBIfam" id="TIGR00797">
    <property type="entry name" value="matE"/>
    <property type="match status" value="1"/>
</dbReference>
<feature type="transmembrane region" description="Helical" evidence="6">
    <location>
        <begin position="404"/>
        <end position="427"/>
    </location>
</feature>
<feature type="transmembrane region" description="Helical" evidence="6">
    <location>
        <begin position="376"/>
        <end position="398"/>
    </location>
</feature>
<gene>
    <name evidence="7" type="ORF">LIER_29763</name>
</gene>
<dbReference type="InterPro" id="IPR002528">
    <property type="entry name" value="MATE_fam"/>
</dbReference>
<evidence type="ECO:0000313" key="8">
    <source>
        <dbReference type="Proteomes" id="UP001454036"/>
    </source>
</evidence>
<feature type="transmembrane region" description="Helical" evidence="6">
    <location>
        <begin position="292"/>
        <end position="312"/>
    </location>
</feature>
<evidence type="ECO:0000256" key="4">
    <source>
        <dbReference type="ARBA" id="ARBA00022989"/>
    </source>
</evidence>
<dbReference type="GO" id="GO:0015297">
    <property type="term" value="F:antiporter activity"/>
    <property type="evidence" value="ECO:0007669"/>
    <property type="project" value="InterPro"/>
</dbReference>
<keyword evidence="8" id="KW-1185">Reference proteome</keyword>
<keyword evidence="4 6" id="KW-1133">Transmembrane helix</keyword>
<comment type="caution">
    <text evidence="7">The sequence shown here is derived from an EMBL/GenBank/DDBJ whole genome shotgun (WGS) entry which is preliminary data.</text>
</comment>
<dbReference type="Proteomes" id="UP001454036">
    <property type="component" value="Unassembled WGS sequence"/>
</dbReference>
<feature type="transmembrane region" description="Helical" evidence="6">
    <location>
        <begin position="332"/>
        <end position="355"/>
    </location>
</feature>
<keyword evidence="3 6" id="KW-0812">Transmembrane</keyword>
<name>A0AAV3RK81_LITER</name>
<dbReference type="EMBL" id="BAABME010010364">
    <property type="protein sequence ID" value="GAA0177902.1"/>
    <property type="molecule type" value="Genomic_DNA"/>
</dbReference>
<dbReference type="AlphaFoldDB" id="A0AAV3RK81"/>
<dbReference type="Pfam" id="PF01554">
    <property type="entry name" value="MatE"/>
    <property type="match status" value="2"/>
</dbReference>
<dbReference type="InterPro" id="IPR045069">
    <property type="entry name" value="MATE_euk"/>
</dbReference>
<accession>A0AAV3RK81</accession>
<comment type="subcellular location">
    <subcellularLocation>
        <location evidence="1">Membrane</location>
        <topology evidence="1">Multi-pass membrane protein</topology>
    </subcellularLocation>
</comment>
<proteinExistence type="inferred from homology"/>
<dbReference type="GO" id="GO:0042910">
    <property type="term" value="F:xenobiotic transmembrane transporter activity"/>
    <property type="evidence" value="ECO:0007669"/>
    <property type="project" value="InterPro"/>
</dbReference>
<protein>
    <recommendedName>
        <fullName evidence="6">Protein DETOXIFICATION</fullName>
    </recommendedName>
    <alternativeName>
        <fullName evidence="6">Multidrug and toxic compound extrusion protein</fullName>
    </alternativeName>
</protein>
<organism evidence="7 8">
    <name type="scientific">Lithospermum erythrorhizon</name>
    <name type="common">Purple gromwell</name>
    <name type="synonym">Lithospermum officinale var. erythrorhizon</name>
    <dbReference type="NCBI Taxonomy" id="34254"/>
    <lineage>
        <taxon>Eukaryota</taxon>
        <taxon>Viridiplantae</taxon>
        <taxon>Streptophyta</taxon>
        <taxon>Embryophyta</taxon>
        <taxon>Tracheophyta</taxon>
        <taxon>Spermatophyta</taxon>
        <taxon>Magnoliopsida</taxon>
        <taxon>eudicotyledons</taxon>
        <taxon>Gunneridae</taxon>
        <taxon>Pentapetalae</taxon>
        <taxon>asterids</taxon>
        <taxon>lamiids</taxon>
        <taxon>Boraginales</taxon>
        <taxon>Boraginaceae</taxon>
        <taxon>Boraginoideae</taxon>
        <taxon>Lithospermeae</taxon>
        <taxon>Lithospermum</taxon>
    </lineage>
</organism>
<evidence type="ECO:0000256" key="3">
    <source>
        <dbReference type="ARBA" id="ARBA00022692"/>
    </source>
</evidence>
<dbReference type="GO" id="GO:1990961">
    <property type="term" value="P:xenobiotic detoxification by transmembrane export across the plasma membrane"/>
    <property type="evidence" value="ECO:0007669"/>
    <property type="project" value="InterPro"/>
</dbReference>
<feature type="transmembrane region" description="Helical" evidence="6">
    <location>
        <begin position="33"/>
        <end position="58"/>
    </location>
</feature>
<feature type="transmembrane region" description="Helical" evidence="6">
    <location>
        <begin position="258"/>
        <end position="280"/>
    </location>
</feature>
<dbReference type="GO" id="GO:0016020">
    <property type="term" value="C:membrane"/>
    <property type="evidence" value="ECO:0007669"/>
    <property type="project" value="UniProtKB-SubCell"/>
</dbReference>
<comment type="similarity">
    <text evidence="2 6">Belongs to the multi antimicrobial extrusion (MATE) (TC 2.A.66.1) family.</text>
</comment>
<feature type="transmembrane region" description="Helical" evidence="6">
    <location>
        <begin position="115"/>
        <end position="132"/>
    </location>
</feature>
<evidence type="ECO:0000256" key="2">
    <source>
        <dbReference type="ARBA" id="ARBA00010199"/>
    </source>
</evidence>
<keyword evidence="5 6" id="KW-0472">Membrane</keyword>
<evidence type="ECO:0000256" key="6">
    <source>
        <dbReference type="RuleBase" id="RU004914"/>
    </source>
</evidence>
<feature type="transmembrane region" description="Helical" evidence="6">
    <location>
        <begin position="434"/>
        <end position="456"/>
    </location>
</feature>
<dbReference type="PANTHER" id="PTHR11206">
    <property type="entry name" value="MULTIDRUG RESISTANCE PROTEIN"/>
    <property type="match status" value="1"/>
</dbReference>
<evidence type="ECO:0000313" key="7">
    <source>
        <dbReference type="EMBL" id="GAA0177902.1"/>
    </source>
</evidence>
<sequence>MDQKSSFETQKQETKEVVKKVRRGKRWVDESKITWHIAGPAILTAVAQFSFAFVTAAYCGHLGDVELAAVTEVQGVIEGFAFGAMLGMGSALETLCGQAVGAGQFSMLGVYLQRSWIICCVTALFLSPLYIFTAPILKGLHQDKEVSEHAGKYAIYVIPQLFAYALNFPMQKFLQSQSKVWVMTIISLVALALHVLFNWIFVTKLELGLLGAAIAGNISWLLLVGALMLYIVAFGYFPESWSGFSTLAFKSLISFVKLSLSSAIMLCLELWYPTAILLMVGGLKNSTNAVDVISVCMNVQLWTLMIAIGFNASVSVRVSNELGAGEPKDAKFAVVVNTLTSAVIGLVFAVLVISSRFHFPKMFTDKPRVIRDTSKLSYILAGTIFLNSVQPVLHGVAVGAGWQFQVALVNIGSYYIFGLPFAGLLGYKFNLRVWGIWSAMLGGTVLQTIILLFIVFRTNWRKEALQAEERVRTWGGQVVSEQSL</sequence>
<evidence type="ECO:0000256" key="5">
    <source>
        <dbReference type="ARBA" id="ARBA00023136"/>
    </source>
</evidence>
<feature type="transmembrane region" description="Helical" evidence="6">
    <location>
        <begin position="214"/>
        <end position="238"/>
    </location>
</feature>
<reference evidence="7 8" key="1">
    <citation type="submission" date="2024-01" db="EMBL/GenBank/DDBJ databases">
        <title>The complete chloroplast genome sequence of Lithospermum erythrorhizon: insights into the phylogenetic relationship among Boraginaceae species and the maternal lineages of purple gromwells.</title>
        <authorList>
            <person name="Okada T."/>
            <person name="Watanabe K."/>
        </authorList>
    </citation>
    <scope>NUCLEOTIDE SEQUENCE [LARGE SCALE GENOMIC DNA]</scope>
</reference>
<evidence type="ECO:0000256" key="1">
    <source>
        <dbReference type="ARBA" id="ARBA00004141"/>
    </source>
</evidence>
<feature type="transmembrane region" description="Helical" evidence="6">
    <location>
        <begin position="180"/>
        <end position="202"/>
    </location>
</feature>